<proteinExistence type="predicted"/>
<dbReference type="PANTHER" id="PTHR16195">
    <property type="entry name" value="ZINC FINGER CCHC DOMAIN CONTAINING PROTEIN"/>
    <property type="match status" value="1"/>
</dbReference>
<keyword evidence="4" id="KW-1185">Reference proteome</keyword>
<accession>A0A8C4QTY6</accession>
<dbReference type="AlphaFoldDB" id="A0A8C4QTY6"/>
<reference evidence="3" key="2">
    <citation type="submission" date="2025-09" db="UniProtKB">
        <authorList>
            <consortium name="Ensembl"/>
        </authorList>
    </citation>
    <scope>IDENTIFICATION</scope>
</reference>
<name>A0A8C4QTY6_EPTBU</name>
<dbReference type="Pfam" id="PF25479">
    <property type="entry name" value="Vts1"/>
    <property type="match status" value="1"/>
</dbReference>
<dbReference type="InterPro" id="IPR058599">
    <property type="entry name" value="PHAT_Smg/ZCCHC2-like"/>
</dbReference>
<dbReference type="GeneTree" id="ENSGT00520000055637"/>
<evidence type="ECO:0000259" key="2">
    <source>
        <dbReference type="Pfam" id="PF26034"/>
    </source>
</evidence>
<dbReference type="Pfam" id="PF26034">
    <property type="entry name" value="PHAT_SMAUG"/>
    <property type="match status" value="1"/>
</dbReference>
<feature type="domain" description="SMAUG/ZCCHC2-like PHAT" evidence="2">
    <location>
        <begin position="61"/>
        <end position="164"/>
    </location>
</feature>
<evidence type="ECO:0000259" key="1">
    <source>
        <dbReference type="Pfam" id="PF25479"/>
    </source>
</evidence>
<evidence type="ECO:0000313" key="3">
    <source>
        <dbReference type="Ensembl" id="ENSEBUP00000019439.1"/>
    </source>
</evidence>
<dbReference type="InterPro" id="IPR042344">
    <property type="entry name" value="ZCCHC14"/>
</dbReference>
<feature type="domain" description="RNA-binding protein vts1-like alpha-helical" evidence="1">
    <location>
        <begin position="16"/>
        <end position="56"/>
    </location>
</feature>
<evidence type="ECO:0000313" key="4">
    <source>
        <dbReference type="Proteomes" id="UP000694388"/>
    </source>
</evidence>
<dbReference type="Proteomes" id="UP000694388">
    <property type="component" value="Unplaced"/>
</dbReference>
<dbReference type="PANTHER" id="PTHR16195:SF16">
    <property type="entry name" value="ZINC FINGER CCHC DOMAIN-CONTAINING PROTEIN 14"/>
    <property type="match status" value="1"/>
</dbReference>
<dbReference type="Ensembl" id="ENSEBUT00000020015.1">
    <property type="protein sequence ID" value="ENSEBUP00000019439.1"/>
    <property type="gene ID" value="ENSEBUG00000012091.1"/>
</dbReference>
<reference evidence="3" key="1">
    <citation type="submission" date="2025-08" db="UniProtKB">
        <authorList>
            <consortium name="Ensembl"/>
        </authorList>
    </citation>
    <scope>IDENTIFICATION</scope>
</reference>
<sequence length="239" mass="25845">MKGRRSERKWTVASAYRWFASLDAAARLEFACGLLALCHPLEVRFLAACLEEMARRDGVALRNAEDRANSANRLRLFPPGSPSDASARGRLLVSLALLRSDNREAAALLCRALQGNGPQRDGEETVQDKEGECQWVDASGETRALNRVLPQHPATSQSQGNTCHNAAFVSGHPLPCAPNRRCSPTGVSCGKVGAGPSTCEAVEGCAQPCEPGRRSSDQRQSCTNVHRLYEPSEDRTCGQ</sequence>
<protein>
    <submittedName>
        <fullName evidence="3">Uncharacterized protein</fullName>
    </submittedName>
</protein>
<organism evidence="3 4">
    <name type="scientific">Eptatretus burgeri</name>
    <name type="common">Inshore hagfish</name>
    <dbReference type="NCBI Taxonomy" id="7764"/>
    <lineage>
        <taxon>Eukaryota</taxon>
        <taxon>Metazoa</taxon>
        <taxon>Chordata</taxon>
        <taxon>Craniata</taxon>
        <taxon>Vertebrata</taxon>
        <taxon>Cyclostomata</taxon>
        <taxon>Myxini</taxon>
        <taxon>Myxiniformes</taxon>
        <taxon>Myxinidae</taxon>
        <taxon>Eptatretinae</taxon>
        <taxon>Eptatretus</taxon>
    </lineage>
</organism>
<dbReference type="InterPro" id="IPR057327">
    <property type="entry name" value="Vts1_dom"/>
</dbReference>